<dbReference type="PANTHER" id="PTHR38165">
    <property type="match status" value="1"/>
</dbReference>
<proteinExistence type="predicted"/>
<dbReference type="InterPro" id="IPR032477">
    <property type="entry name" value="Glyco_hydro_64"/>
</dbReference>
<gene>
    <name evidence="3" type="ORF">NPX13_g4238</name>
</gene>
<dbReference type="AlphaFoldDB" id="A0A9W8NGX9"/>
<dbReference type="VEuPathDB" id="FungiDB:F4678DRAFT_480156"/>
<evidence type="ECO:0000259" key="2">
    <source>
        <dbReference type="PROSITE" id="PS52006"/>
    </source>
</evidence>
<evidence type="ECO:0000256" key="1">
    <source>
        <dbReference type="SAM" id="MobiDB-lite"/>
    </source>
</evidence>
<sequence>MVMYPELTPKLNTAETARSLMWNIALVEQYRNKVRNSETSGKRQMWPLWLEDIFFDALLLIPPIGQTRINTGIQPPIMNGRNTLIAKYLSMHGWTPTPPRNTRPIWRTRDKRDSERAPNSRLPDKQPNYDYFSKLLNANEDVFLRPRRFQMFISVSYDQSLVETADSCPNFGDDNKKNEEVLHAGNSPLHILHEYSGGLSQAESSSVGAISRKWAKHFPQLREKLIAAHNDTQSSDTETSRCVVGPCDTLHLIVTLDLETGSQCLGMSELNCIVELSIDRSALYNHSWRTVTSVMKPDELYLSGSEPEVWDLNEPAEAHHAGCSSNGPCRCTHHSIRIPFPVDTWAAILMKLVLYMAPGPDHEKDSLGGRSYRRKPAQGRKIENGSGFGKPGGTRTAAELLSEVAMYQEIWSAPNADSCVPNVVSQRSWTRRAVILWTFSPAQKRRDGSPERPGTIWRFLTKLDPFSQYHQQHAYVNKPPTPSPDTSMSLGQNMSHGYTALDGSLSGTSVAARAPYEWPLVSSCSLTDRLSTAPQYNSYIGSFHHLNAVSNSSTGNFLNSSPYPAFDYTSYADSQMQIPGPSDILGAAFTNSCLFDGVPIEVDKSRHFQDTIPSNGNTAEKEIREMGVPVTDPNNVPMLWNDVYPSHLQEGPGQQYDAPGLDSRWNNTEHIDNKANMGGLEIISLSTSRARNRTPHLPPDTVSFIAQFHHNGNTTYFIPPDLPTGQHAQVLDTRRHDLELPVALAGTSFTTPGAVVSGRIYIAQNGLPFSLGPGHLIIPPDPNNPGSPAYTNRNGFIEFTHTGDDVIVNLSFVDMVSLALGFNLTFYDGDEQTTRSVPGLKPGGLGHVCDGLALLGGFWSNLCVRDERQNPLHVISPSLYHGLHSADVSVKTYYDDYINHVWDKYMANSLKLNLRGSTATGSATPDNLIITCQVDCSDMLLHCDHDAGTFAKPTTADIWGCASGPFANPGGTVWTRERVVPILCAAFVRSTIHLDGTQPSDIPLSQFYRHNVTHHYARLVHENLIEDMGYAFSYDDVTPNANVNSAGLVSGQKPTNLNIFINI</sequence>
<evidence type="ECO:0000313" key="4">
    <source>
        <dbReference type="Proteomes" id="UP001148614"/>
    </source>
</evidence>
<dbReference type="Gene3D" id="3.30.920.50">
    <property type="entry name" value="Beta-1,3-glucanase, C-terminal domain"/>
    <property type="match status" value="1"/>
</dbReference>
<dbReference type="Pfam" id="PF16483">
    <property type="entry name" value="Glyco_hydro_64"/>
    <property type="match status" value="1"/>
</dbReference>
<dbReference type="VEuPathDB" id="FungiDB:F4678DRAFT_479847"/>
<dbReference type="PROSITE" id="PS52006">
    <property type="entry name" value="GH64"/>
    <property type="match status" value="1"/>
</dbReference>
<feature type="domain" description="GH64" evidence="2">
    <location>
        <begin position="675"/>
        <end position="1048"/>
    </location>
</feature>
<dbReference type="InterPro" id="IPR037398">
    <property type="entry name" value="Glyco_hydro_64_fam"/>
</dbReference>
<dbReference type="InterPro" id="IPR038096">
    <property type="entry name" value="TEA/ATTS_sf"/>
</dbReference>
<dbReference type="Gene3D" id="6.10.20.40">
    <property type="entry name" value="TEA/ATTS domain"/>
    <property type="match status" value="1"/>
</dbReference>
<feature type="compositionally biased region" description="Basic and acidic residues" evidence="1">
    <location>
        <begin position="107"/>
        <end position="124"/>
    </location>
</feature>
<comment type="caution">
    <text evidence="3">The sequence shown here is derived from an EMBL/GenBank/DDBJ whole genome shotgun (WGS) entry which is preliminary data.</text>
</comment>
<dbReference type="EMBL" id="JANPWZ010000584">
    <property type="protein sequence ID" value="KAJ3574840.1"/>
    <property type="molecule type" value="Genomic_DNA"/>
</dbReference>
<accession>A0A9W8NGX9</accession>
<organism evidence="3 4">
    <name type="scientific">Xylaria arbuscula</name>
    <dbReference type="NCBI Taxonomy" id="114810"/>
    <lineage>
        <taxon>Eukaryota</taxon>
        <taxon>Fungi</taxon>
        <taxon>Dikarya</taxon>
        <taxon>Ascomycota</taxon>
        <taxon>Pezizomycotina</taxon>
        <taxon>Sordariomycetes</taxon>
        <taxon>Xylariomycetidae</taxon>
        <taxon>Xylariales</taxon>
        <taxon>Xylariaceae</taxon>
        <taxon>Xylaria</taxon>
    </lineage>
</organism>
<reference evidence="3" key="1">
    <citation type="submission" date="2022-07" db="EMBL/GenBank/DDBJ databases">
        <title>Genome Sequence of Xylaria arbuscula.</title>
        <authorList>
            <person name="Buettner E."/>
        </authorList>
    </citation>
    <scope>NUCLEOTIDE SEQUENCE</scope>
    <source>
        <strain evidence="3">VT107</strain>
    </source>
</reference>
<dbReference type="InterPro" id="IPR037176">
    <property type="entry name" value="Osmotin/thaumatin-like_sf"/>
</dbReference>
<dbReference type="Proteomes" id="UP001148614">
    <property type="component" value="Unassembled WGS sequence"/>
</dbReference>
<feature type="region of interest" description="Disordered" evidence="1">
    <location>
        <begin position="95"/>
        <end position="126"/>
    </location>
</feature>
<feature type="region of interest" description="Disordered" evidence="1">
    <location>
        <begin position="364"/>
        <end position="393"/>
    </location>
</feature>
<protein>
    <recommendedName>
        <fullName evidence="2">GH64 domain-containing protein</fullName>
    </recommendedName>
</protein>
<name>A0A9W8NGX9_9PEZI</name>
<dbReference type="PANTHER" id="PTHR38165:SF1">
    <property type="entry name" value="GLUCANASE B"/>
    <property type="match status" value="1"/>
</dbReference>
<evidence type="ECO:0000313" key="3">
    <source>
        <dbReference type="EMBL" id="KAJ3574840.1"/>
    </source>
</evidence>
<dbReference type="Gene3D" id="2.60.110.10">
    <property type="entry name" value="Thaumatin"/>
    <property type="match status" value="1"/>
</dbReference>
<dbReference type="InterPro" id="IPR042517">
    <property type="entry name" value="Glyco_hydro_64_N_2"/>
</dbReference>
<keyword evidence="4" id="KW-1185">Reference proteome</keyword>